<evidence type="ECO:0000256" key="5">
    <source>
        <dbReference type="ARBA" id="ARBA00022692"/>
    </source>
</evidence>
<evidence type="ECO:0000313" key="13">
    <source>
        <dbReference type="EMBL" id="EYR63553.1"/>
    </source>
</evidence>
<comment type="subcellular location">
    <subcellularLocation>
        <location evidence="11 12">Cell membrane</location>
        <topology evidence="11 12">Multi-pass membrane protein</topology>
    </subcellularLocation>
    <subcellularLocation>
        <location evidence="1">Membrane</location>
        <topology evidence="1">Multi-pass membrane protein</topology>
    </subcellularLocation>
</comment>
<evidence type="ECO:0000256" key="7">
    <source>
        <dbReference type="ARBA" id="ARBA00022989"/>
    </source>
</evidence>
<dbReference type="EMBL" id="AXCW01000086">
    <property type="protein sequence ID" value="EYR63553.1"/>
    <property type="molecule type" value="Genomic_DNA"/>
</dbReference>
<accession>A0A021VR01</accession>
<dbReference type="GO" id="GO:0045259">
    <property type="term" value="C:proton-transporting ATP synthase complex"/>
    <property type="evidence" value="ECO:0007669"/>
    <property type="project" value="UniProtKB-KW"/>
</dbReference>
<evidence type="ECO:0000256" key="3">
    <source>
        <dbReference type="ARBA" id="ARBA00022448"/>
    </source>
</evidence>
<dbReference type="PANTHER" id="PTHR11410">
    <property type="entry name" value="ATP SYNTHASE SUBUNIT A"/>
    <property type="match status" value="1"/>
</dbReference>
<dbReference type="AlphaFoldDB" id="A0A021VR01"/>
<keyword evidence="10 11" id="KW-0066">ATP synthesis</keyword>
<protein>
    <recommendedName>
        <fullName evidence="11 12">ATP synthase subunit a</fullName>
    </recommendedName>
    <alternativeName>
        <fullName evidence="11">ATP synthase F0 sector subunit a</fullName>
    </alternativeName>
    <alternativeName>
        <fullName evidence="11">F-ATPase subunit 6</fullName>
    </alternativeName>
</protein>
<reference evidence="13 14" key="1">
    <citation type="submission" date="2014-01" db="EMBL/GenBank/DDBJ databases">
        <title>Actinotalea ferrariae CF5-4.</title>
        <authorList>
            <person name="Chen F."/>
            <person name="Li Y."/>
            <person name="Wang G."/>
        </authorList>
    </citation>
    <scope>NUCLEOTIDE SEQUENCE [LARGE SCALE GENOMIC DNA]</scope>
    <source>
        <strain evidence="13 14">CF5-4</strain>
    </source>
</reference>
<feature type="transmembrane region" description="Helical" evidence="11">
    <location>
        <begin position="100"/>
        <end position="123"/>
    </location>
</feature>
<keyword evidence="11" id="KW-1003">Cell membrane</keyword>
<dbReference type="NCBIfam" id="TIGR01131">
    <property type="entry name" value="ATP_synt_6_or_A"/>
    <property type="match status" value="1"/>
</dbReference>
<dbReference type="InterPro" id="IPR035908">
    <property type="entry name" value="F0_ATP_A_sf"/>
</dbReference>
<dbReference type="InterPro" id="IPR045083">
    <property type="entry name" value="ATP_synth_F0_asu_bact/mt"/>
</dbReference>
<proteinExistence type="inferred from homology"/>
<dbReference type="CDD" id="cd00310">
    <property type="entry name" value="ATP-synt_Fo_a_6"/>
    <property type="match status" value="1"/>
</dbReference>
<keyword evidence="6 11" id="KW-0375">Hydrogen ion transport</keyword>
<keyword evidence="8 11" id="KW-0406">Ion transport</keyword>
<dbReference type="GO" id="GO:0046933">
    <property type="term" value="F:proton-transporting ATP synthase activity, rotational mechanism"/>
    <property type="evidence" value="ECO:0007669"/>
    <property type="project" value="UniProtKB-UniRule"/>
</dbReference>
<dbReference type="PROSITE" id="PS00449">
    <property type="entry name" value="ATPASE_A"/>
    <property type="match status" value="1"/>
</dbReference>
<feature type="transmembrane region" description="Helical" evidence="11">
    <location>
        <begin position="45"/>
        <end position="62"/>
    </location>
</feature>
<evidence type="ECO:0000256" key="11">
    <source>
        <dbReference type="HAMAP-Rule" id="MF_01393"/>
    </source>
</evidence>
<gene>
    <name evidence="11" type="primary">atpB</name>
    <name evidence="13" type="ORF">N866_19940</name>
</gene>
<dbReference type="SUPFAM" id="SSF81336">
    <property type="entry name" value="F1F0 ATP synthase subunit A"/>
    <property type="match status" value="1"/>
</dbReference>
<organism evidence="13 14">
    <name type="scientific">Actinotalea ferrariae CF5-4</name>
    <dbReference type="NCBI Taxonomy" id="948458"/>
    <lineage>
        <taxon>Bacteria</taxon>
        <taxon>Bacillati</taxon>
        <taxon>Actinomycetota</taxon>
        <taxon>Actinomycetes</taxon>
        <taxon>Micrococcales</taxon>
        <taxon>Cellulomonadaceae</taxon>
        <taxon>Actinotalea</taxon>
    </lineage>
</organism>
<evidence type="ECO:0000256" key="9">
    <source>
        <dbReference type="ARBA" id="ARBA00023136"/>
    </source>
</evidence>
<dbReference type="PANTHER" id="PTHR11410:SF0">
    <property type="entry name" value="ATP SYNTHASE SUBUNIT A"/>
    <property type="match status" value="1"/>
</dbReference>
<keyword evidence="14" id="KW-1185">Reference proteome</keyword>
<comment type="function">
    <text evidence="11 12">Key component of the proton channel; it plays a direct role in the translocation of protons across the membrane.</text>
</comment>
<evidence type="ECO:0000256" key="12">
    <source>
        <dbReference type="RuleBase" id="RU000483"/>
    </source>
</evidence>
<dbReference type="HAMAP" id="MF_01393">
    <property type="entry name" value="ATP_synth_a_bact"/>
    <property type="match status" value="1"/>
</dbReference>
<name>A0A021VR01_9CELL</name>
<feature type="transmembrane region" description="Helical" evidence="11">
    <location>
        <begin position="231"/>
        <end position="264"/>
    </location>
</feature>
<dbReference type="Pfam" id="PF00119">
    <property type="entry name" value="ATP-synt_A"/>
    <property type="match status" value="1"/>
</dbReference>
<sequence>MITAATDMLLAASGDGGLPVPSMTEFFPPAIAFEGTIFEFNRISLVRWIAVIALVALFWAVASRARLVPGRAQSVAEIGLDFVRVNIAEEVLGKQHARPYVPMLTTMFFAIFFLNVTGIVPGLNIPSNSVVAVPLLLAAAAFVAFVWAGIKAHGVVGYLRTSLFPSGVPWPLYVILTPIEIISTFILRPLTLTVRLMANMLAGHLLLVTFFMLTNYLFFEAAGAVKAVGLLTFGAAFAFTVFELFISALQAYIFTLLTAVYINLSQEAH</sequence>
<evidence type="ECO:0000256" key="4">
    <source>
        <dbReference type="ARBA" id="ARBA00022547"/>
    </source>
</evidence>
<dbReference type="InterPro" id="IPR023011">
    <property type="entry name" value="ATP_synth_F0_asu_AS"/>
</dbReference>
<feature type="transmembrane region" description="Helical" evidence="11">
    <location>
        <begin position="170"/>
        <end position="187"/>
    </location>
</feature>
<evidence type="ECO:0000313" key="14">
    <source>
        <dbReference type="Proteomes" id="UP000019753"/>
    </source>
</evidence>
<keyword evidence="4 11" id="KW-0138">CF(0)</keyword>
<dbReference type="PRINTS" id="PR00123">
    <property type="entry name" value="ATPASEA"/>
</dbReference>
<dbReference type="GO" id="GO:0005886">
    <property type="term" value="C:plasma membrane"/>
    <property type="evidence" value="ECO:0007669"/>
    <property type="project" value="UniProtKB-SubCell"/>
</dbReference>
<keyword evidence="9 11" id="KW-0472">Membrane</keyword>
<comment type="caution">
    <text evidence="13">The sequence shown here is derived from an EMBL/GenBank/DDBJ whole genome shotgun (WGS) entry which is preliminary data.</text>
</comment>
<keyword evidence="7 11" id="KW-1133">Transmembrane helix</keyword>
<evidence type="ECO:0000256" key="8">
    <source>
        <dbReference type="ARBA" id="ARBA00023065"/>
    </source>
</evidence>
<comment type="similarity">
    <text evidence="2 11 12">Belongs to the ATPase A chain family.</text>
</comment>
<evidence type="ECO:0000256" key="6">
    <source>
        <dbReference type="ARBA" id="ARBA00022781"/>
    </source>
</evidence>
<dbReference type="Proteomes" id="UP000019753">
    <property type="component" value="Unassembled WGS sequence"/>
</dbReference>
<dbReference type="InterPro" id="IPR000568">
    <property type="entry name" value="ATP_synth_F0_asu"/>
</dbReference>
<evidence type="ECO:0000256" key="1">
    <source>
        <dbReference type="ARBA" id="ARBA00004141"/>
    </source>
</evidence>
<dbReference type="Gene3D" id="1.20.120.220">
    <property type="entry name" value="ATP synthase, F0 complex, subunit A"/>
    <property type="match status" value="1"/>
</dbReference>
<feature type="transmembrane region" description="Helical" evidence="11">
    <location>
        <begin position="199"/>
        <end position="219"/>
    </location>
</feature>
<keyword evidence="5 11" id="KW-0812">Transmembrane</keyword>
<feature type="transmembrane region" description="Helical" evidence="11">
    <location>
        <begin position="130"/>
        <end position="150"/>
    </location>
</feature>
<evidence type="ECO:0000256" key="10">
    <source>
        <dbReference type="ARBA" id="ARBA00023310"/>
    </source>
</evidence>
<evidence type="ECO:0000256" key="2">
    <source>
        <dbReference type="ARBA" id="ARBA00006810"/>
    </source>
</evidence>
<keyword evidence="3 11" id="KW-0813">Transport</keyword>